<dbReference type="EMBL" id="BOPF01000020">
    <property type="protein sequence ID" value="GIJ48349.1"/>
    <property type="molecule type" value="Genomic_DNA"/>
</dbReference>
<evidence type="ECO:0000313" key="2">
    <source>
        <dbReference type="EMBL" id="GIJ48349.1"/>
    </source>
</evidence>
<protein>
    <submittedName>
        <fullName evidence="2">Uncharacterized protein</fullName>
    </submittedName>
</protein>
<dbReference type="Proteomes" id="UP000619260">
    <property type="component" value="Unassembled WGS sequence"/>
</dbReference>
<keyword evidence="3" id="KW-1185">Reference proteome</keyword>
<dbReference type="AlphaFoldDB" id="A0A8J3YMP8"/>
<accession>A0A8J3YMP8</accession>
<feature type="region of interest" description="Disordered" evidence="1">
    <location>
        <begin position="1"/>
        <end position="36"/>
    </location>
</feature>
<gene>
    <name evidence="2" type="ORF">Val02_52350</name>
</gene>
<comment type="caution">
    <text evidence="2">The sequence shown here is derived from an EMBL/GenBank/DDBJ whole genome shotgun (WGS) entry which is preliminary data.</text>
</comment>
<organism evidence="2 3">
    <name type="scientific">Virgisporangium aliadipatigenens</name>
    <dbReference type="NCBI Taxonomy" id="741659"/>
    <lineage>
        <taxon>Bacteria</taxon>
        <taxon>Bacillati</taxon>
        <taxon>Actinomycetota</taxon>
        <taxon>Actinomycetes</taxon>
        <taxon>Micromonosporales</taxon>
        <taxon>Micromonosporaceae</taxon>
        <taxon>Virgisporangium</taxon>
    </lineage>
</organism>
<reference evidence="2" key="1">
    <citation type="submission" date="2021-01" db="EMBL/GenBank/DDBJ databases">
        <title>Whole genome shotgun sequence of Virgisporangium aliadipatigenens NBRC 105644.</title>
        <authorList>
            <person name="Komaki H."/>
            <person name="Tamura T."/>
        </authorList>
    </citation>
    <scope>NUCLEOTIDE SEQUENCE</scope>
    <source>
        <strain evidence="2">NBRC 105644</strain>
    </source>
</reference>
<evidence type="ECO:0000313" key="3">
    <source>
        <dbReference type="Proteomes" id="UP000619260"/>
    </source>
</evidence>
<sequence length="66" mass="7107">MTAAPTGRDGPPDYDPAERRPYRPVEPIPQCPDAAPDLPCAVRAGGQHGPAHLGRLHIARTMRRTA</sequence>
<proteinExistence type="predicted"/>
<evidence type="ECO:0000256" key="1">
    <source>
        <dbReference type="SAM" id="MobiDB-lite"/>
    </source>
</evidence>
<name>A0A8J3YMP8_9ACTN</name>